<dbReference type="Proteomes" id="UP000807306">
    <property type="component" value="Unassembled WGS sequence"/>
</dbReference>
<feature type="coiled-coil region" evidence="1">
    <location>
        <begin position="704"/>
        <end position="760"/>
    </location>
</feature>
<dbReference type="OrthoDB" id="3256495at2759"/>
<name>A0A9P6EP69_9AGAR</name>
<gene>
    <name evidence="3" type="ORF">CPB83DRAFT_847066</name>
</gene>
<feature type="compositionally biased region" description="Low complexity" evidence="2">
    <location>
        <begin position="38"/>
        <end position="52"/>
    </location>
</feature>
<reference evidence="3" key="1">
    <citation type="submission" date="2020-11" db="EMBL/GenBank/DDBJ databases">
        <authorList>
            <consortium name="DOE Joint Genome Institute"/>
            <person name="Ahrendt S."/>
            <person name="Riley R."/>
            <person name="Andreopoulos W."/>
            <person name="Labutti K."/>
            <person name="Pangilinan J."/>
            <person name="Ruiz-Duenas F.J."/>
            <person name="Barrasa J.M."/>
            <person name="Sanchez-Garcia M."/>
            <person name="Camarero S."/>
            <person name="Miyauchi S."/>
            <person name="Serrano A."/>
            <person name="Linde D."/>
            <person name="Babiker R."/>
            <person name="Drula E."/>
            <person name="Ayuso-Fernandez I."/>
            <person name="Pacheco R."/>
            <person name="Padilla G."/>
            <person name="Ferreira P."/>
            <person name="Barriuso J."/>
            <person name="Kellner H."/>
            <person name="Castanera R."/>
            <person name="Alfaro M."/>
            <person name="Ramirez L."/>
            <person name="Pisabarro A.G."/>
            <person name="Kuo A."/>
            <person name="Tritt A."/>
            <person name="Lipzen A."/>
            <person name="He G."/>
            <person name="Yan M."/>
            <person name="Ng V."/>
            <person name="Cullen D."/>
            <person name="Martin F."/>
            <person name="Rosso M.-N."/>
            <person name="Henrissat B."/>
            <person name="Hibbett D."/>
            <person name="Martinez A.T."/>
            <person name="Grigoriev I.V."/>
        </authorList>
    </citation>
    <scope>NUCLEOTIDE SEQUENCE</scope>
    <source>
        <strain evidence="3">CBS 506.95</strain>
    </source>
</reference>
<keyword evidence="1" id="KW-0175">Coiled coil</keyword>
<feature type="region of interest" description="Disordered" evidence="2">
    <location>
        <begin position="1"/>
        <end position="52"/>
    </location>
</feature>
<protein>
    <submittedName>
        <fullName evidence="3">Uncharacterized protein</fullName>
    </submittedName>
</protein>
<evidence type="ECO:0000313" key="4">
    <source>
        <dbReference type="Proteomes" id="UP000807306"/>
    </source>
</evidence>
<evidence type="ECO:0000256" key="1">
    <source>
        <dbReference type="SAM" id="Coils"/>
    </source>
</evidence>
<sequence>MSSELDIYSDSDWLEISSGRDSDDNVSLSDQDSDHEIGSANRSRRSSFSAGSTGEVDAWEGFVSDSAEEAVSPLNGMYTVPLTSSLGSEPIALGFIPQASDTDASATVDKSIVEEEEKRVKQALDQSFIGTLSASRSTTAPPGTASLHSSSAHSIRDLRLSFPDPLTSSHNELNRSYEAVSSSAKTAVPAPALFSSPVDEIDEDAPVESTESSTISIISTTSASIPPSDLGSLPPTPEVQRSEDREPLDEGKPELDIILYGTSSEIKWRFVQELIHTATKASGHDILNSLHEGESVQTLRLVKKSGSQTTFFARINVHDRTGQSGLKLELDDNAPEHPSFAIVFVPTAKLPLLQWHTAFMPVLVPSGPSAEGDNTVMKQAAEDDWDLLAVPTKKVVKLGSSDSLVFDSSKLSELKPSRVYDVLYDIGHDDEDEETPKPLTEKIKSMNAVTLFGLLSIVAGFAFNTAIHPAPIVPTPTVNAPSTSSNQIWAVVSPQPNRSVLAVTSPYTHKGYSVASTLEELALSVYDAHTTSISITSQPSSMSLIVASTSKAVAEVVSTSPMPKNNHRSNVSGSNKPRSTTDVVVHSSSATALSEIPQLKTSLSVVTSSTKTLSQVASTSSQASCSTSTGSSSAKPSSSSTSSNFKHVSNAFDVTTKVINEVVNNDLNELIGAADELLATILTQTESVIRQSKGKARAMLGEQIQNVQNLNEGVVARNEKAKQRAKDIKAKGHQMMKGAKEELLERTERAKKRARELKQSVVESGSEAWKTYEKAHEEWEGVLLGKSVNNGGKREERRAYRRGRRDERKEKMAERRDMRKHSKQERHARADKENVRQPGLGWRGFV</sequence>
<feature type="region of interest" description="Disordered" evidence="2">
    <location>
        <begin position="557"/>
        <end position="586"/>
    </location>
</feature>
<feature type="compositionally biased region" description="Low complexity" evidence="2">
    <location>
        <begin position="617"/>
        <end position="643"/>
    </location>
</feature>
<evidence type="ECO:0000256" key="2">
    <source>
        <dbReference type="SAM" id="MobiDB-lite"/>
    </source>
</evidence>
<dbReference type="EMBL" id="MU157831">
    <property type="protein sequence ID" value="KAF9532612.1"/>
    <property type="molecule type" value="Genomic_DNA"/>
</dbReference>
<proteinExistence type="predicted"/>
<feature type="compositionally biased region" description="Basic and acidic residues" evidence="2">
    <location>
        <begin position="792"/>
        <end position="817"/>
    </location>
</feature>
<feature type="region of interest" description="Disordered" evidence="2">
    <location>
        <begin position="617"/>
        <end position="645"/>
    </location>
</feature>
<accession>A0A9P6EP69</accession>
<keyword evidence="4" id="KW-1185">Reference proteome</keyword>
<feature type="compositionally biased region" description="Low complexity" evidence="2">
    <location>
        <begin position="208"/>
        <end position="228"/>
    </location>
</feature>
<feature type="compositionally biased region" description="Basic and acidic residues" evidence="2">
    <location>
        <begin position="240"/>
        <end position="250"/>
    </location>
</feature>
<feature type="region of interest" description="Disordered" evidence="2">
    <location>
        <begin position="787"/>
        <end position="846"/>
    </location>
</feature>
<evidence type="ECO:0000313" key="3">
    <source>
        <dbReference type="EMBL" id="KAF9532612.1"/>
    </source>
</evidence>
<feature type="region of interest" description="Disordered" evidence="2">
    <location>
        <begin position="195"/>
        <end position="250"/>
    </location>
</feature>
<comment type="caution">
    <text evidence="3">The sequence shown here is derived from an EMBL/GenBank/DDBJ whole genome shotgun (WGS) entry which is preliminary data.</text>
</comment>
<organism evidence="3 4">
    <name type="scientific">Crepidotus variabilis</name>
    <dbReference type="NCBI Taxonomy" id="179855"/>
    <lineage>
        <taxon>Eukaryota</taxon>
        <taxon>Fungi</taxon>
        <taxon>Dikarya</taxon>
        <taxon>Basidiomycota</taxon>
        <taxon>Agaricomycotina</taxon>
        <taxon>Agaricomycetes</taxon>
        <taxon>Agaricomycetidae</taxon>
        <taxon>Agaricales</taxon>
        <taxon>Agaricineae</taxon>
        <taxon>Crepidotaceae</taxon>
        <taxon>Crepidotus</taxon>
    </lineage>
</organism>
<dbReference type="AlphaFoldDB" id="A0A9P6EP69"/>
<feature type="compositionally biased region" description="Basic and acidic residues" evidence="2">
    <location>
        <begin position="825"/>
        <end position="835"/>
    </location>
</feature>
<feature type="region of interest" description="Disordered" evidence="2">
    <location>
        <begin position="133"/>
        <end position="152"/>
    </location>
</feature>